<dbReference type="Proteomes" id="UP001152747">
    <property type="component" value="Unassembled WGS sequence"/>
</dbReference>
<dbReference type="PANTHER" id="PTHR11346:SF174">
    <property type="entry name" value="GALAPTIN LEC-8-RELATED"/>
    <property type="match status" value="1"/>
</dbReference>
<proteinExistence type="predicted"/>
<dbReference type="InterPro" id="IPR044156">
    <property type="entry name" value="Galectin-like"/>
</dbReference>
<dbReference type="Gene3D" id="2.60.120.200">
    <property type="match status" value="1"/>
</dbReference>
<dbReference type="PROSITE" id="PS51304">
    <property type="entry name" value="GALECTIN"/>
    <property type="match status" value="1"/>
</dbReference>
<gene>
    <name evidence="4" type="ORF">CAMP_LOCUS17503</name>
</gene>
<dbReference type="FunFam" id="2.60.120.200:FF:000213">
    <property type="entry name" value="Galectin"/>
    <property type="match status" value="1"/>
</dbReference>
<accession>A0A9P1IYU0</accession>
<evidence type="ECO:0000313" key="5">
    <source>
        <dbReference type="Proteomes" id="UP001152747"/>
    </source>
</evidence>
<dbReference type="Pfam" id="PF00337">
    <property type="entry name" value="Gal-bind_lectin"/>
    <property type="match status" value="1"/>
</dbReference>
<keyword evidence="1 2" id="KW-0430">Lectin</keyword>
<evidence type="ECO:0000256" key="1">
    <source>
        <dbReference type="ARBA" id="ARBA00022734"/>
    </source>
</evidence>
<reference evidence="4" key="1">
    <citation type="submission" date="2022-11" db="EMBL/GenBank/DDBJ databases">
        <authorList>
            <person name="Kikuchi T."/>
        </authorList>
    </citation>
    <scope>NUCLEOTIDE SEQUENCE</scope>
    <source>
        <strain evidence="4">PS1010</strain>
    </source>
</reference>
<dbReference type="GO" id="GO:0016936">
    <property type="term" value="F:galactoside binding"/>
    <property type="evidence" value="ECO:0007669"/>
    <property type="project" value="TreeGrafter"/>
</dbReference>
<organism evidence="4 5">
    <name type="scientific">Caenorhabditis angaria</name>
    <dbReference type="NCBI Taxonomy" id="860376"/>
    <lineage>
        <taxon>Eukaryota</taxon>
        <taxon>Metazoa</taxon>
        <taxon>Ecdysozoa</taxon>
        <taxon>Nematoda</taxon>
        <taxon>Chromadorea</taxon>
        <taxon>Rhabditida</taxon>
        <taxon>Rhabditina</taxon>
        <taxon>Rhabditomorpha</taxon>
        <taxon>Rhabditoidea</taxon>
        <taxon>Rhabditidae</taxon>
        <taxon>Peloderinae</taxon>
        <taxon>Caenorhabditis</taxon>
    </lineage>
</organism>
<dbReference type="EMBL" id="CANHGI010000006">
    <property type="protein sequence ID" value="CAI5454866.1"/>
    <property type="molecule type" value="Genomic_DNA"/>
</dbReference>
<dbReference type="SMART" id="SM00276">
    <property type="entry name" value="GLECT"/>
    <property type="match status" value="1"/>
</dbReference>
<feature type="domain" description="Galectin" evidence="3">
    <location>
        <begin position="11"/>
        <end position="138"/>
    </location>
</feature>
<sequence length="180" mass="20475">MHVINNPQIPSAHAIRETLRAGSEITVRGHVTHDHHKDFAVELLSGPHIVLHVNFRFEHEHIVVVNTSVAGQWGAEIRHHNPLKHHDHFTLAIHIHQDYYQISVNGEHLFDFPHRLPVESVQAIGFQGHAHVDEVSFTGFDFGVDWNAPHDFGHGGYHSYGTESYVAPAFHESHSYNAYF</sequence>
<dbReference type="OrthoDB" id="6251307at2759"/>
<evidence type="ECO:0000259" key="3">
    <source>
        <dbReference type="PROSITE" id="PS51304"/>
    </source>
</evidence>
<name>A0A9P1IYU0_9PELO</name>
<dbReference type="InterPro" id="IPR013320">
    <property type="entry name" value="ConA-like_dom_sf"/>
</dbReference>
<dbReference type="SUPFAM" id="SSF49899">
    <property type="entry name" value="Concanavalin A-like lectins/glucanases"/>
    <property type="match status" value="1"/>
</dbReference>
<dbReference type="PANTHER" id="PTHR11346">
    <property type="entry name" value="GALECTIN"/>
    <property type="match status" value="1"/>
</dbReference>
<dbReference type="CDD" id="cd00070">
    <property type="entry name" value="GLECT"/>
    <property type="match status" value="1"/>
</dbReference>
<dbReference type="SMART" id="SM00908">
    <property type="entry name" value="Gal-bind_lectin"/>
    <property type="match status" value="1"/>
</dbReference>
<keyword evidence="5" id="KW-1185">Reference proteome</keyword>
<evidence type="ECO:0000256" key="2">
    <source>
        <dbReference type="RuleBase" id="RU102079"/>
    </source>
</evidence>
<protein>
    <recommendedName>
        <fullName evidence="2">Galectin</fullName>
    </recommendedName>
</protein>
<dbReference type="InterPro" id="IPR001079">
    <property type="entry name" value="Galectin_CRD"/>
</dbReference>
<evidence type="ECO:0000313" key="4">
    <source>
        <dbReference type="EMBL" id="CAI5454866.1"/>
    </source>
</evidence>
<comment type="caution">
    <text evidence="4">The sequence shown here is derived from an EMBL/GenBank/DDBJ whole genome shotgun (WGS) entry which is preliminary data.</text>
</comment>
<dbReference type="GO" id="GO:0030246">
    <property type="term" value="F:carbohydrate binding"/>
    <property type="evidence" value="ECO:0007669"/>
    <property type="project" value="UniProtKB-UniRule"/>
</dbReference>
<dbReference type="AlphaFoldDB" id="A0A9P1IYU0"/>